<reference evidence="6" key="1">
    <citation type="journal article" date="2019" name="Int. J. Syst. Evol. Microbiol.">
        <title>The Global Catalogue of Microorganisms (GCM) 10K type strain sequencing project: providing services to taxonomists for standard genome sequencing and annotation.</title>
        <authorList>
            <consortium name="The Broad Institute Genomics Platform"/>
            <consortium name="The Broad Institute Genome Sequencing Center for Infectious Disease"/>
            <person name="Wu L."/>
            <person name="Ma J."/>
        </authorList>
    </citation>
    <scope>NUCLEOTIDE SEQUENCE [LARGE SCALE GENOMIC DNA]</scope>
    <source>
        <strain evidence="6">2902at01</strain>
    </source>
</reference>
<dbReference type="InterPro" id="IPR028081">
    <property type="entry name" value="Leu-bd"/>
</dbReference>
<sequence>MIRRRPILTTAICLCLAATGLTGCGKATSGDKDSGGVKSGPGVTASTIKLGSLVDLTAVFASLSKSVVQGTQLFWKQQNANGGVCGRTVEVTVKDTGYDPQKAVSAYRELSGDVLGLQSVLGSPVMTALRPLAKQDDMFLGFAGWSASVLGDEHVQLLGTTYDVEAVTGLDFLLREKRVAAGDKVGHVYFEGDFGENALRGSSWLAGQRGLTIVGQKIKSSDTDLSAQVATLRAAGVKAILVSAGPTQTASVAGVAKSVGLSVPIVANGPGFTPQLLGTPAGPALTENLHVVSSLAPPALDTPAARDLQAAFAKEYPGAVPTQVGSVFGYAQARVVRDMLQKACDGKDLTRKGVLTAFHQLSQVDTGGLVAGPLTFTDPAAPPTRTVYLSRVDGTVPGGLVAVGGPVTAEPARAYQPAG</sequence>
<dbReference type="PANTHER" id="PTHR47235">
    <property type="entry name" value="BLR6548 PROTEIN"/>
    <property type="match status" value="1"/>
</dbReference>
<evidence type="ECO:0000259" key="4">
    <source>
        <dbReference type="Pfam" id="PF13458"/>
    </source>
</evidence>
<dbReference type="RefSeq" id="WP_377550756.1">
    <property type="nucleotide sequence ID" value="NZ_JBHSBN010000024.1"/>
</dbReference>
<evidence type="ECO:0000256" key="3">
    <source>
        <dbReference type="SAM" id="SignalP"/>
    </source>
</evidence>
<evidence type="ECO:0000256" key="2">
    <source>
        <dbReference type="ARBA" id="ARBA00022729"/>
    </source>
</evidence>
<feature type="domain" description="Leucine-binding protein" evidence="4">
    <location>
        <begin position="47"/>
        <end position="393"/>
    </location>
</feature>
<dbReference type="Pfam" id="PF13458">
    <property type="entry name" value="Peripla_BP_6"/>
    <property type="match status" value="1"/>
</dbReference>
<comment type="similarity">
    <text evidence="1">Belongs to the leucine-binding protein family.</text>
</comment>
<dbReference type="EMBL" id="JBHSBN010000024">
    <property type="protein sequence ID" value="MFC4109425.1"/>
    <property type="molecule type" value="Genomic_DNA"/>
</dbReference>
<keyword evidence="6" id="KW-1185">Reference proteome</keyword>
<dbReference type="PANTHER" id="PTHR47235:SF1">
    <property type="entry name" value="BLR6548 PROTEIN"/>
    <property type="match status" value="1"/>
</dbReference>
<name>A0ABV8KTF4_9ACTN</name>
<comment type="caution">
    <text evidence="5">The sequence shown here is derived from an EMBL/GenBank/DDBJ whole genome shotgun (WGS) entry which is preliminary data.</text>
</comment>
<dbReference type="SUPFAM" id="SSF53822">
    <property type="entry name" value="Periplasmic binding protein-like I"/>
    <property type="match status" value="1"/>
</dbReference>
<gene>
    <name evidence="5" type="ORF">ACFOX0_26280</name>
</gene>
<evidence type="ECO:0000313" key="6">
    <source>
        <dbReference type="Proteomes" id="UP001595868"/>
    </source>
</evidence>
<dbReference type="PROSITE" id="PS51257">
    <property type="entry name" value="PROKAR_LIPOPROTEIN"/>
    <property type="match status" value="1"/>
</dbReference>
<proteinExistence type="inferred from homology"/>
<organism evidence="5 6">
    <name type="scientific">Micromonospora zhanjiangensis</name>
    <dbReference type="NCBI Taxonomy" id="1522057"/>
    <lineage>
        <taxon>Bacteria</taxon>
        <taxon>Bacillati</taxon>
        <taxon>Actinomycetota</taxon>
        <taxon>Actinomycetes</taxon>
        <taxon>Micromonosporales</taxon>
        <taxon>Micromonosporaceae</taxon>
        <taxon>Micromonospora</taxon>
    </lineage>
</organism>
<feature type="signal peptide" evidence="3">
    <location>
        <begin position="1"/>
        <end position="23"/>
    </location>
</feature>
<keyword evidence="2 3" id="KW-0732">Signal</keyword>
<protein>
    <submittedName>
        <fullName evidence="5">ABC transporter substrate-binding protein</fullName>
    </submittedName>
</protein>
<accession>A0ABV8KTF4</accession>
<dbReference type="Gene3D" id="3.40.50.2300">
    <property type="match status" value="2"/>
</dbReference>
<evidence type="ECO:0000313" key="5">
    <source>
        <dbReference type="EMBL" id="MFC4109425.1"/>
    </source>
</evidence>
<evidence type="ECO:0000256" key="1">
    <source>
        <dbReference type="ARBA" id="ARBA00010062"/>
    </source>
</evidence>
<feature type="chain" id="PRO_5046556249" evidence="3">
    <location>
        <begin position="24"/>
        <end position="419"/>
    </location>
</feature>
<dbReference type="InterPro" id="IPR028082">
    <property type="entry name" value="Peripla_BP_I"/>
</dbReference>
<dbReference type="Proteomes" id="UP001595868">
    <property type="component" value="Unassembled WGS sequence"/>
</dbReference>